<evidence type="ECO:0000256" key="10">
    <source>
        <dbReference type="ARBA" id="ARBA00032838"/>
    </source>
</evidence>
<dbReference type="InParanoid" id="A0A6P8QWP3"/>
<evidence type="ECO:0000313" key="16">
    <source>
        <dbReference type="Proteomes" id="UP000515159"/>
    </source>
</evidence>
<keyword evidence="6" id="KW-0249">Electron transport</keyword>
<evidence type="ECO:0000256" key="6">
    <source>
        <dbReference type="ARBA" id="ARBA00022982"/>
    </source>
</evidence>
<keyword evidence="16" id="KW-1185">Reference proteome</keyword>
<dbReference type="KEGG" id="gsh:117355929"/>
<dbReference type="Gene3D" id="3.10.20.30">
    <property type="match status" value="1"/>
</dbReference>
<keyword evidence="5" id="KW-0479">Metal-binding</keyword>
<dbReference type="InterPro" id="IPR001041">
    <property type="entry name" value="2Fe-2S_ferredoxin-type"/>
</dbReference>
<dbReference type="PANTHER" id="PTHR23426">
    <property type="entry name" value="FERREDOXIN/ADRENODOXIN"/>
    <property type="match status" value="1"/>
</dbReference>
<dbReference type="CDD" id="cd00207">
    <property type="entry name" value="fer2"/>
    <property type="match status" value="1"/>
</dbReference>
<evidence type="ECO:0000256" key="8">
    <source>
        <dbReference type="ARBA" id="ARBA00023014"/>
    </source>
</evidence>
<keyword evidence="7" id="KW-0408">Iron</keyword>
<dbReference type="PROSITE" id="PS00814">
    <property type="entry name" value="ADX"/>
    <property type="match status" value="1"/>
</dbReference>
<dbReference type="GO" id="GO:0046872">
    <property type="term" value="F:metal ion binding"/>
    <property type="evidence" value="ECO:0007669"/>
    <property type="project" value="UniProtKB-KW"/>
</dbReference>
<gene>
    <name evidence="17" type="primary">FDX2</name>
</gene>
<dbReference type="CTD" id="112812"/>
<dbReference type="Pfam" id="PF00111">
    <property type="entry name" value="Fer2"/>
    <property type="match status" value="1"/>
</dbReference>
<proteinExistence type="inferred from homology"/>
<dbReference type="AlphaFoldDB" id="A0A6P8QWP3"/>
<protein>
    <recommendedName>
        <fullName evidence="12">Ferredoxin-2, mitochondrial</fullName>
    </recommendedName>
    <alternativeName>
        <fullName evidence="10">Adrenodoxin-like protein</fullName>
    </alternativeName>
    <alternativeName>
        <fullName evidence="13">Ferredoxin-1-like protein</fullName>
    </alternativeName>
</protein>
<keyword evidence="9" id="KW-0496">Mitochondrion</keyword>
<dbReference type="GO" id="GO:0009055">
    <property type="term" value="F:electron transfer activity"/>
    <property type="evidence" value="ECO:0007669"/>
    <property type="project" value="TreeGrafter"/>
</dbReference>
<evidence type="ECO:0000256" key="3">
    <source>
        <dbReference type="ARBA" id="ARBA00022448"/>
    </source>
</evidence>
<evidence type="ECO:0000256" key="4">
    <source>
        <dbReference type="ARBA" id="ARBA00022714"/>
    </source>
</evidence>
<evidence type="ECO:0000256" key="9">
    <source>
        <dbReference type="ARBA" id="ARBA00023128"/>
    </source>
</evidence>
<dbReference type="InterPro" id="IPR001055">
    <property type="entry name" value="Adrenodoxin-like"/>
</dbReference>
<evidence type="ECO:0000256" key="13">
    <source>
        <dbReference type="ARBA" id="ARBA00041497"/>
    </source>
</evidence>
<dbReference type="OrthoDB" id="268593at2759"/>
<feature type="domain" description="2Fe-2S ferredoxin-type" evidence="15">
    <location>
        <begin position="138"/>
        <end position="240"/>
    </location>
</feature>
<sequence length="253" mass="28241">MKAIYCLSRASPEGVFITNSCLPWALKKVLHVETRKLHTDCWNSILSLQGHGSAGRCSTEAWLIKTSMCGTQKASNLATDCFRRLMHSRTLQSHAGIPRIFRWVATAAVNREQSRMFHTAVHRAEEGSQVSEPSNDVVNVVFIDRSGQRIPVKGKVGDNVLYLAHKHEIDLEGACEASLACSTCHVYVSGEFLDKLPDPDEREDDMLDMAPLLQENSRLGCQIILTKDLEGAEFTLPKITRNFYVDGHVPKPH</sequence>
<dbReference type="InterPro" id="IPR036010">
    <property type="entry name" value="2Fe-2S_ferredoxin-like_sf"/>
</dbReference>
<dbReference type="FunFam" id="3.10.20.30:FF:000013">
    <property type="entry name" value="Adrenodoxin, mitochondrial"/>
    <property type="match status" value="1"/>
</dbReference>
<evidence type="ECO:0000256" key="2">
    <source>
        <dbReference type="ARBA" id="ARBA00010914"/>
    </source>
</evidence>
<evidence type="ECO:0000313" key="17">
    <source>
        <dbReference type="RefSeq" id="XP_033790966.1"/>
    </source>
</evidence>
<dbReference type="RefSeq" id="XP_033790966.1">
    <property type="nucleotide sequence ID" value="XM_033935075.1"/>
</dbReference>
<dbReference type="PANTHER" id="PTHR23426:SF65">
    <property type="entry name" value="FERREDOXIN-2, MITOCHONDRIAL"/>
    <property type="match status" value="1"/>
</dbReference>
<evidence type="ECO:0000259" key="15">
    <source>
        <dbReference type="PROSITE" id="PS51085"/>
    </source>
</evidence>
<keyword evidence="3" id="KW-0813">Transport</keyword>
<comment type="function">
    <text evidence="14">Electron donor, of the core iron-sulfur cluster (ISC) assembly complex, that acts to reduce the persulfide into sulfide during [2Fe-2S] clusters assembly on the scaffolding protein ISCU. The core iron-sulfur cluster (ISC) assembly complex is involved in the de novo synthesis of a [2Fe-2S] cluster, the first step of the mitochondrial iron-sulfur protein biogenesis. This process is initiated by the cysteine desulfurase complex (NFS1:LYRM4:NDUFAB1) that produces persulfide which is delivered on the scaffold protein ISCU in a FXN-dependent manner. Then this complex is stabilized by FDX2 which provides reducing equivalents to accomplish the [2Fe-2S] cluster assembly. Finally, the [2Fe-2S] cluster is transferred from ISCU to chaperone proteins, including HSCB, HSPA9 and GLRX5. Essential for coenzyme Q biosynthesis: together with FDXR, transfers the electrons required for the hydroxylation reaction performed by COQ6.</text>
</comment>
<dbReference type="FunCoup" id="A0A6P8QWP3">
    <property type="interactions" value="1123"/>
</dbReference>
<dbReference type="SUPFAM" id="SSF54292">
    <property type="entry name" value="2Fe-2S ferredoxin-like"/>
    <property type="match status" value="1"/>
</dbReference>
<evidence type="ECO:0000256" key="14">
    <source>
        <dbReference type="ARBA" id="ARBA00058507"/>
    </source>
</evidence>
<dbReference type="PROSITE" id="PS51085">
    <property type="entry name" value="2FE2S_FER_2"/>
    <property type="match status" value="1"/>
</dbReference>
<dbReference type="InterPro" id="IPR018298">
    <property type="entry name" value="Adrenodoxin_Fe-S_BS"/>
</dbReference>
<comment type="cofactor">
    <cofactor evidence="11">
        <name>[2Fe-2S] cluster</name>
        <dbReference type="ChEBI" id="CHEBI:190135"/>
    </cofactor>
</comment>
<evidence type="ECO:0000256" key="11">
    <source>
        <dbReference type="ARBA" id="ARBA00034078"/>
    </source>
</evidence>
<organism evidence="16 17">
    <name type="scientific">Geotrypetes seraphini</name>
    <name type="common">Gaboon caecilian</name>
    <name type="synonym">Caecilia seraphini</name>
    <dbReference type="NCBI Taxonomy" id="260995"/>
    <lineage>
        <taxon>Eukaryota</taxon>
        <taxon>Metazoa</taxon>
        <taxon>Chordata</taxon>
        <taxon>Craniata</taxon>
        <taxon>Vertebrata</taxon>
        <taxon>Euteleostomi</taxon>
        <taxon>Amphibia</taxon>
        <taxon>Gymnophiona</taxon>
        <taxon>Geotrypetes</taxon>
    </lineage>
</organism>
<name>A0A6P8QWP3_GEOSA</name>
<accession>A0A6P8QWP3</accession>
<dbReference type="GeneID" id="117355929"/>
<evidence type="ECO:0000256" key="12">
    <source>
        <dbReference type="ARBA" id="ARBA00040942"/>
    </source>
</evidence>
<dbReference type="GO" id="GO:0051537">
    <property type="term" value="F:2 iron, 2 sulfur cluster binding"/>
    <property type="evidence" value="ECO:0007669"/>
    <property type="project" value="UniProtKB-KW"/>
</dbReference>
<evidence type="ECO:0000256" key="1">
    <source>
        <dbReference type="ARBA" id="ARBA00004305"/>
    </source>
</evidence>
<dbReference type="PRINTS" id="PR00355">
    <property type="entry name" value="ADRENODOXIN"/>
</dbReference>
<comment type="similarity">
    <text evidence="2">Belongs to the adrenodoxin/putidaredoxin family.</text>
</comment>
<keyword evidence="8" id="KW-0411">Iron-sulfur</keyword>
<dbReference type="Proteomes" id="UP000515159">
    <property type="component" value="Chromosome 1"/>
</dbReference>
<dbReference type="InterPro" id="IPR012675">
    <property type="entry name" value="Beta-grasp_dom_sf"/>
</dbReference>
<dbReference type="GO" id="GO:0005759">
    <property type="term" value="C:mitochondrial matrix"/>
    <property type="evidence" value="ECO:0007669"/>
    <property type="project" value="UniProtKB-SubCell"/>
</dbReference>
<evidence type="ECO:0000256" key="5">
    <source>
        <dbReference type="ARBA" id="ARBA00022723"/>
    </source>
</evidence>
<keyword evidence="4" id="KW-0001">2Fe-2S</keyword>
<comment type="subcellular location">
    <subcellularLocation>
        <location evidence="1">Mitochondrion matrix</location>
    </subcellularLocation>
</comment>
<evidence type="ECO:0000256" key="7">
    <source>
        <dbReference type="ARBA" id="ARBA00023004"/>
    </source>
</evidence>
<reference evidence="17" key="1">
    <citation type="submission" date="2025-08" db="UniProtKB">
        <authorList>
            <consortium name="RefSeq"/>
        </authorList>
    </citation>
    <scope>IDENTIFICATION</scope>
</reference>
<dbReference type="GO" id="GO:0140647">
    <property type="term" value="P:P450-containing electron transport chain"/>
    <property type="evidence" value="ECO:0007669"/>
    <property type="project" value="InterPro"/>
</dbReference>